<comment type="similarity">
    <text evidence="1">Belongs to the peptidase S28 family.</text>
</comment>
<evidence type="ECO:0000256" key="3">
    <source>
        <dbReference type="ARBA" id="ARBA00022729"/>
    </source>
</evidence>
<keyword evidence="2" id="KW-0645">Protease</keyword>
<reference evidence="7 8" key="1">
    <citation type="journal article" date="2015" name="Genome Biol.">
        <title>Comparative genomics of Steinernema reveals deeply conserved gene regulatory networks.</title>
        <authorList>
            <person name="Dillman A.R."/>
            <person name="Macchietto M."/>
            <person name="Porter C.F."/>
            <person name="Rogers A."/>
            <person name="Williams B."/>
            <person name="Antoshechkin I."/>
            <person name="Lee M.M."/>
            <person name="Goodwin Z."/>
            <person name="Lu X."/>
            <person name="Lewis E.E."/>
            <person name="Goodrich-Blair H."/>
            <person name="Stock S.P."/>
            <person name="Adams B.J."/>
            <person name="Sternberg P.W."/>
            <person name="Mortazavi A."/>
        </authorList>
    </citation>
    <scope>NUCLEOTIDE SEQUENCE [LARGE SCALE GENOMIC DNA]</scope>
    <source>
        <strain evidence="7 8">ALL</strain>
    </source>
</reference>
<keyword evidence="3 6" id="KW-0732">Signal</keyword>
<evidence type="ECO:0000256" key="5">
    <source>
        <dbReference type="ARBA" id="ARBA00023180"/>
    </source>
</evidence>
<dbReference type="Gene3D" id="3.40.50.1820">
    <property type="entry name" value="alpha/beta hydrolase"/>
    <property type="match status" value="1"/>
</dbReference>
<sequence>MMYVRTVWSLLLLPLVAEALLHGKLSPWQKLNRLAAAKSATYVCDGKPGPNDLSCTKNWITQPVDHFNKADTRNWSMQYEAMDQYFNNVTKNPIIFLMIGGEDAIAPYWILDPKLQYLQWAKNFSAMVYQTEHRFFGESHPLPDMTTANLKYLNTTQALEDLAFFIKSMNAKNKWVNPRWVTFGGSYPGSMAAWFRSKYPKLTVGSVASSAPLNLKLDFYEYTLVMENTIRNESQKCAQLIDDAFGAMTKMALTTDGRNKLSKIFNAQPKFYDNNVTQIQIYNFFGTIFNVYQDTIQYTYDGRYPGTYEQNITVHSLCNTVLANNTGSTYGSDEDLATRIKNWYNQYNLYGNSKYLLSVDNSYQDGLPDQQNVLFNGTDAAGRGWFWLCCNEIGFLQTTELGKNIFHDILTMNFQMQSCVDVFGPPVGPKFIRDHNIETQKYYGGVDYFNATNLFLPNGSLDPWHALGYYKDEAAKHVKTHLIKERLTVETCTPLHGFEDSG</sequence>
<evidence type="ECO:0000256" key="6">
    <source>
        <dbReference type="SAM" id="SignalP"/>
    </source>
</evidence>
<protein>
    <recommendedName>
        <fullName evidence="9">Serine carboxypeptidase S28</fullName>
    </recommendedName>
</protein>
<name>A0A4U5LS70_STECR</name>
<evidence type="ECO:0008006" key="9">
    <source>
        <dbReference type="Google" id="ProtNLM"/>
    </source>
</evidence>
<dbReference type="SUPFAM" id="SSF53474">
    <property type="entry name" value="alpha/beta-Hydrolases"/>
    <property type="match status" value="1"/>
</dbReference>
<dbReference type="Pfam" id="PF05577">
    <property type="entry name" value="Peptidase_S28"/>
    <property type="match status" value="1"/>
</dbReference>
<accession>A0A4U5LS70</accession>
<evidence type="ECO:0000256" key="2">
    <source>
        <dbReference type="ARBA" id="ARBA00022670"/>
    </source>
</evidence>
<dbReference type="InterPro" id="IPR008758">
    <property type="entry name" value="Peptidase_S28"/>
</dbReference>
<dbReference type="Proteomes" id="UP000298663">
    <property type="component" value="Unassembled WGS sequence"/>
</dbReference>
<comment type="caution">
    <text evidence="7">The sequence shown here is derived from an EMBL/GenBank/DDBJ whole genome shotgun (WGS) entry which is preliminary data.</text>
</comment>
<keyword evidence="8" id="KW-1185">Reference proteome</keyword>
<organism evidence="7 8">
    <name type="scientific">Steinernema carpocapsae</name>
    <name type="common">Entomopathogenic nematode</name>
    <dbReference type="NCBI Taxonomy" id="34508"/>
    <lineage>
        <taxon>Eukaryota</taxon>
        <taxon>Metazoa</taxon>
        <taxon>Ecdysozoa</taxon>
        <taxon>Nematoda</taxon>
        <taxon>Chromadorea</taxon>
        <taxon>Rhabditida</taxon>
        <taxon>Tylenchina</taxon>
        <taxon>Panagrolaimomorpha</taxon>
        <taxon>Strongyloidoidea</taxon>
        <taxon>Steinernematidae</taxon>
        <taxon>Steinernema</taxon>
    </lineage>
</organism>
<dbReference type="AlphaFoldDB" id="A0A4U5LS70"/>
<dbReference type="GO" id="GO:0006508">
    <property type="term" value="P:proteolysis"/>
    <property type="evidence" value="ECO:0007669"/>
    <property type="project" value="UniProtKB-KW"/>
</dbReference>
<dbReference type="PANTHER" id="PTHR11010:SF101">
    <property type="entry name" value="SERINE PROTEASE F56F10.1-RELATED"/>
    <property type="match status" value="1"/>
</dbReference>
<keyword evidence="5" id="KW-0325">Glycoprotein</keyword>
<dbReference type="Gene3D" id="1.20.120.980">
    <property type="entry name" value="Serine carboxypeptidase S28, SKS domain"/>
    <property type="match status" value="1"/>
</dbReference>
<feature type="chain" id="PRO_5020401760" description="Serine carboxypeptidase S28" evidence="6">
    <location>
        <begin position="20"/>
        <end position="502"/>
    </location>
</feature>
<reference evidence="7 8" key="2">
    <citation type="journal article" date="2019" name="G3 (Bethesda)">
        <title>Hybrid Assembly of the Genome of the Entomopathogenic Nematode Steinernema carpocapsae Identifies the X-Chromosome.</title>
        <authorList>
            <person name="Serra L."/>
            <person name="Macchietto M."/>
            <person name="Macias-Munoz A."/>
            <person name="McGill C.J."/>
            <person name="Rodriguez I.M."/>
            <person name="Rodriguez B."/>
            <person name="Murad R."/>
            <person name="Mortazavi A."/>
        </authorList>
    </citation>
    <scope>NUCLEOTIDE SEQUENCE [LARGE SCALE GENOMIC DNA]</scope>
    <source>
        <strain evidence="7 8">ALL</strain>
    </source>
</reference>
<dbReference type="GO" id="GO:0070008">
    <property type="term" value="F:serine-type exopeptidase activity"/>
    <property type="evidence" value="ECO:0007669"/>
    <property type="project" value="InterPro"/>
</dbReference>
<evidence type="ECO:0000313" key="8">
    <source>
        <dbReference type="Proteomes" id="UP000298663"/>
    </source>
</evidence>
<dbReference type="InterPro" id="IPR029058">
    <property type="entry name" value="AB_hydrolase_fold"/>
</dbReference>
<keyword evidence="4" id="KW-0378">Hydrolase</keyword>
<dbReference type="OrthoDB" id="1735038at2759"/>
<dbReference type="PANTHER" id="PTHR11010">
    <property type="entry name" value="PROTEASE S28 PRO-X CARBOXYPEPTIDASE-RELATED"/>
    <property type="match status" value="1"/>
</dbReference>
<gene>
    <name evidence="7" type="ORF">L596_030257</name>
</gene>
<evidence type="ECO:0000256" key="4">
    <source>
        <dbReference type="ARBA" id="ARBA00022801"/>
    </source>
</evidence>
<dbReference type="EMBL" id="AZBU02000013">
    <property type="protein sequence ID" value="TKR58869.1"/>
    <property type="molecule type" value="Genomic_DNA"/>
</dbReference>
<evidence type="ECO:0000256" key="1">
    <source>
        <dbReference type="ARBA" id="ARBA00011079"/>
    </source>
</evidence>
<proteinExistence type="inferred from homology"/>
<dbReference type="GO" id="GO:0008239">
    <property type="term" value="F:dipeptidyl-peptidase activity"/>
    <property type="evidence" value="ECO:0007669"/>
    <property type="project" value="TreeGrafter"/>
</dbReference>
<dbReference type="STRING" id="34508.A0A4U5LS70"/>
<dbReference type="InterPro" id="IPR042269">
    <property type="entry name" value="Ser_carbopepase_S28_SKS"/>
</dbReference>
<evidence type="ECO:0000313" key="7">
    <source>
        <dbReference type="EMBL" id="TKR58869.1"/>
    </source>
</evidence>
<feature type="signal peptide" evidence="6">
    <location>
        <begin position="1"/>
        <end position="19"/>
    </location>
</feature>